<dbReference type="GO" id="GO:0003676">
    <property type="term" value="F:nucleic acid binding"/>
    <property type="evidence" value="ECO:0007669"/>
    <property type="project" value="InterPro"/>
</dbReference>
<feature type="compositionally biased region" description="Polar residues" evidence="2">
    <location>
        <begin position="148"/>
        <end position="185"/>
    </location>
</feature>
<keyword evidence="1" id="KW-0863">Zinc-finger</keyword>
<evidence type="ECO:0000256" key="1">
    <source>
        <dbReference type="PROSITE-ProRule" id="PRU00047"/>
    </source>
</evidence>
<evidence type="ECO:0000313" key="4">
    <source>
        <dbReference type="EMBL" id="TXG66768.1"/>
    </source>
</evidence>
<dbReference type="PROSITE" id="PS50158">
    <property type="entry name" value="ZF_CCHC"/>
    <property type="match status" value="1"/>
</dbReference>
<dbReference type="Proteomes" id="UP000323000">
    <property type="component" value="Chromosome 3"/>
</dbReference>
<accession>A0A5C7ICF7</accession>
<protein>
    <recommendedName>
        <fullName evidence="3">CCHC-type domain-containing protein</fullName>
    </recommendedName>
</protein>
<feature type="compositionally biased region" description="Low complexity" evidence="2">
    <location>
        <begin position="291"/>
        <end position="302"/>
    </location>
</feature>
<dbReference type="Pfam" id="PF14392">
    <property type="entry name" value="zf-CCHC_4"/>
    <property type="match status" value="1"/>
</dbReference>
<proteinExistence type="predicted"/>
<dbReference type="GO" id="GO:0008270">
    <property type="term" value="F:zinc ion binding"/>
    <property type="evidence" value="ECO:0007669"/>
    <property type="project" value="UniProtKB-KW"/>
</dbReference>
<dbReference type="PANTHER" id="PTHR31286:SF167">
    <property type="entry name" value="OS09G0268800 PROTEIN"/>
    <property type="match status" value="1"/>
</dbReference>
<organism evidence="4 5">
    <name type="scientific">Acer yangbiense</name>
    <dbReference type="NCBI Taxonomy" id="1000413"/>
    <lineage>
        <taxon>Eukaryota</taxon>
        <taxon>Viridiplantae</taxon>
        <taxon>Streptophyta</taxon>
        <taxon>Embryophyta</taxon>
        <taxon>Tracheophyta</taxon>
        <taxon>Spermatophyta</taxon>
        <taxon>Magnoliopsida</taxon>
        <taxon>eudicotyledons</taxon>
        <taxon>Gunneridae</taxon>
        <taxon>Pentapetalae</taxon>
        <taxon>rosids</taxon>
        <taxon>malvids</taxon>
        <taxon>Sapindales</taxon>
        <taxon>Sapindaceae</taxon>
        <taxon>Hippocastanoideae</taxon>
        <taxon>Acereae</taxon>
        <taxon>Acer</taxon>
    </lineage>
</organism>
<keyword evidence="1" id="KW-0862">Zinc</keyword>
<reference evidence="5" key="1">
    <citation type="journal article" date="2019" name="Gigascience">
        <title>De novo genome assembly of the endangered Acer yangbiense, a plant species with extremely small populations endemic to Yunnan Province, China.</title>
        <authorList>
            <person name="Yang J."/>
            <person name="Wariss H.M."/>
            <person name="Tao L."/>
            <person name="Zhang R."/>
            <person name="Yun Q."/>
            <person name="Hollingsworth P."/>
            <person name="Dao Z."/>
            <person name="Luo G."/>
            <person name="Guo H."/>
            <person name="Ma Y."/>
            <person name="Sun W."/>
        </authorList>
    </citation>
    <scope>NUCLEOTIDE SEQUENCE [LARGE SCALE GENOMIC DNA]</scope>
    <source>
        <strain evidence="5">cv. Malutang</strain>
    </source>
</reference>
<keyword evidence="1" id="KW-0479">Metal-binding</keyword>
<dbReference type="InterPro" id="IPR040256">
    <property type="entry name" value="At4g02000-like"/>
</dbReference>
<comment type="caution">
    <text evidence="4">The sequence shown here is derived from an EMBL/GenBank/DDBJ whole genome shotgun (WGS) entry which is preliminary data.</text>
</comment>
<feature type="region of interest" description="Disordered" evidence="2">
    <location>
        <begin position="241"/>
        <end position="302"/>
    </location>
</feature>
<dbReference type="EMBL" id="VAHF01000003">
    <property type="protein sequence ID" value="TXG66768.1"/>
    <property type="molecule type" value="Genomic_DNA"/>
</dbReference>
<keyword evidence="5" id="KW-1185">Reference proteome</keyword>
<name>A0A5C7ICF7_9ROSI</name>
<dbReference type="OrthoDB" id="1938170at2759"/>
<feature type="compositionally biased region" description="Polar residues" evidence="2">
    <location>
        <begin position="272"/>
        <end position="289"/>
    </location>
</feature>
<evidence type="ECO:0000259" key="3">
    <source>
        <dbReference type="PROSITE" id="PS50158"/>
    </source>
</evidence>
<dbReference type="AlphaFoldDB" id="A0A5C7ICF7"/>
<feature type="region of interest" description="Disordered" evidence="2">
    <location>
        <begin position="138"/>
        <end position="190"/>
    </location>
</feature>
<dbReference type="PANTHER" id="PTHR31286">
    <property type="entry name" value="GLYCINE-RICH CELL WALL STRUCTURAL PROTEIN 1.8-LIKE"/>
    <property type="match status" value="1"/>
</dbReference>
<feature type="compositionally biased region" description="Polar residues" evidence="2">
    <location>
        <begin position="241"/>
        <end position="263"/>
    </location>
</feature>
<sequence length="302" mass="32782">MSESDISVLCENLSLADEDEAVLEMAEEVKSDGVGDVDRCLVGKVLSGKKINIEAFKEQLGEVIELPAESRECWGKFMRVKVRIDISKALKRWLKLKLGKSEEVTTLTLKYERLLEFCYTCGKIGHGIRECQDEVARKASITDRSKPRSGSYNSWNSSEKSRSQEASMESEGNGSVSLKQGSRASQMDKRQMVVVSAQSLKMDKIRGTLGTVVDVGSPKLQDMVIDGSGHVTKSVSISVGLSHSEPATSPSLQTNEPVSNPNDPSMEVSPPNVITQPSLSSHPSSTVTVDASKSSLATKKKS</sequence>
<gene>
    <name evidence="4" type="ORF">EZV62_008043</name>
</gene>
<dbReference type="InterPro" id="IPR025836">
    <property type="entry name" value="Zn_knuckle_CX2CX4HX4C"/>
</dbReference>
<evidence type="ECO:0000256" key="2">
    <source>
        <dbReference type="SAM" id="MobiDB-lite"/>
    </source>
</evidence>
<evidence type="ECO:0000313" key="5">
    <source>
        <dbReference type="Proteomes" id="UP000323000"/>
    </source>
</evidence>
<feature type="domain" description="CCHC-type" evidence="3">
    <location>
        <begin position="118"/>
        <end position="133"/>
    </location>
</feature>
<dbReference type="InterPro" id="IPR001878">
    <property type="entry name" value="Znf_CCHC"/>
</dbReference>